<dbReference type="EMBL" id="KY040274">
    <property type="protein sequence ID" value="AQY16600.1"/>
    <property type="molecule type" value="Genomic_DNA"/>
</dbReference>
<evidence type="ECO:0000313" key="2">
    <source>
        <dbReference type="EMBL" id="AYO87662.1"/>
    </source>
</evidence>
<dbReference type="EMBL" id="MH320551">
    <property type="protein sequence ID" value="AYO88172.1"/>
    <property type="molecule type" value="Genomic_DNA"/>
</dbReference>
<reference evidence="2" key="2">
    <citation type="journal article" date="2018" name="Viruses">
        <title>New Insights into the Evolutionary and Genomic Landscape of Molluscum Contagiosum Virus (MCV) based on Nine MCV1 and Six MCV2 Complete Genome Sequences.</title>
        <authorList>
            <person name="Zorec T."/>
            <person name="Kutnjak D."/>
            <person name="Hosnjak L."/>
            <person name="Kusar B."/>
            <person name="Trcko K."/>
            <person name="Kocjan B."/>
            <person name="Li Y."/>
            <person name="Krizmaric M."/>
            <person name="Miljkovic J."/>
            <person name="Ravnikar M."/>
            <person name="Poljak M."/>
        </authorList>
    </citation>
    <scope>NUCLEOTIDE SEQUENCE [LARGE SCALE GENOMIC DNA]</scope>
    <source>
        <strain evidence="2">MCV2_MB98</strain>
        <strain evidence="3">MCV2_MC313</strain>
        <strain evidence="4">MCV2_MC316</strain>
        <strain evidence="5">MCV2_MC332</strain>
        <strain evidence="6">MCV2_MC515</strain>
    </source>
</reference>
<dbReference type="Proteomes" id="UP000320664">
    <property type="component" value="Segment"/>
</dbReference>
<dbReference type="EMBL" id="MH320556">
    <property type="protein sequence ID" value="AYO89050.1"/>
    <property type="molecule type" value="Genomic_DNA"/>
</dbReference>
<dbReference type="Proteomes" id="UP000319755">
    <property type="component" value="Genome"/>
</dbReference>
<evidence type="ECO:0000313" key="5">
    <source>
        <dbReference type="EMBL" id="AYO88172.1"/>
    </source>
</evidence>
<protein>
    <submittedName>
        <fullName evidence="1">MC027</fullName>
    </submittedName>
</protein>
<organismHost>
    <name type="scientific">Homo sapiens</name>
    <name type="common">Human</name>
    <dbReference type="NCBI Taxonomy" id="9606"/>
</organismHost>
<gene>
    <name evidence="1" type="primary">MC027L</name>
</gene>
<reference evidence="1" key="1">
    <citation type="journal article" date="2017" name="J. Gen. Virol.">
        <title>Recombination events and variability among full-length genomes of co-circulating molluscum contagiosum virus subtypes 1 and 2.</title>
        <authorList>
            <person name="Lopez-Bueno A."/>
            <person name="Parras-Molto M."/>
            <person name="Lopez-Barrantes O."/>
            <person name="Belda S."/>
            <person name="Alejo A."/>
        </authorList>
    </citation>
    <scope>NUCLEOTIDE SEQUENCE</scope>
    <source>
        <strain evidence="1">Madrid 2016_1</strain>
    </source>
</reference>
<dbReference type="EMBL" id="MH320549">
    <property type="protein sequence ID" value="AYO87832.1"/>
    <property type="molecule type" value="Genomic_DNA"/>
</dbReference>
<dbReference type="Proteomes" id="UP000315637">
    <property type="component" value="Segment"/>
</dbReference>
<evidence type="ECO:0000313" key="1">
    <source>
        <dbReference type="EMBL" id="AQY16600.1"/>
    </source>
</evidence>
<dbReference type="Proteomes" id="UP000317568">
    <property type="component" value="Genome"/>
</dbReference>
<accession>A0A1S7DLL6</accession>
<evidence type="ECO:0000313" key="3">
    <source>
        <dbReference type="EMBL" id="AYO87832.1"/>
    </source>
</evidence>
<dbReference type="EMBL" id="MH320550">
    <property type="protein sequence ID" value="AYO88002.1"/>
    <property type="molecule type" value="Genomic_DNA"/>
</dbReference>
<name>A0A1S7DLL6_MCV2</name>
<proteinExistence type="predicted"/>
<dbReference type="EMBL" id="MH320548">
    <property type="protein sequence ID" value="AYO87662.1"/>
    <property type="molecule type" value="Genomic_DNA"/>
</dbReference>
<evidence type="ECO:0000313" key="4">
    <source>
        <dbReference type="EMBL" id="AYO88002.1"/>
    </source>
</evidence>
<organism evidence="1">
    <name type="scientific">Molluscum contagiosum virus subtype 2</name>
    <name type="common">MOCV</name>
    <name type="synonym">MCVII</name>
    <dbReference type="NCBI Taxonomy" id="10281"/>
    <lineage>
        <taxon>Viruses</taxon>
        <taxon>Varidnaviria</taxon>
        <taxon>Bamfordvirae</taxon>
        <taxon>Nucleocytoviricota</taxon>
        <taxon>Pokkesviricetes</taxon>
        <taxon>Chitovirales</taxon>
        <taxon>Poxviridae</taxon>
        <taxon>Chordopoxvirinae</taxon>
        <taxon>Molluscipoxvirus</taxon>
        <taxon>Molluscipoxvirus molluscum</taxon>
        <taxon>Molluscum contagiosum virus</taxon>
    </lineage>
</organism>
<dbReference type="Proteomes" id="UP000317891">
    <property type="component" value="Segment"/>
</dbReference>
<sequence>MGSARVRAARLLSRVLAGLAEDSEEMELQQLAGSLRVGPADMRLCLQEALSRRLWQTFDDSIGLSPGSDYALLENLCAVVLGVGSRLAELLCVYDVLLQNCLVTDTLVSFMEANYLGLLPHLVEHLARERYMHVRIRSLHSDLCTIFSRESVYLFENMLLRHARVLAHQMFLRSRDGDGRNQDYAEFMELLRVDSLCSIHLWAAIKLEIAREFMRLDGAAFQNNCPLLFEAGPGAIAFLRSAMAPRAFLDALVRFLKRAHAGKRMHTLVSTYAQFHALLSDAPEAKALRFVQSPRFLNRLLGTHMLAGALPEEMLSGIRAVLACMDADARAGFLRLYRAQMIKRVLSGAACAREEMRVASHFAHMDRCGYLNAMDFLGRSMGSGLRTQRVECLLVCRYTLPEPIPAAALEPVPELFPALHCALDSMREQNPEMDFAVSLHFGYAEFELDMRSGPLLVTGHTVHYVLAAALARARASYADLLALADGDQRLLDAALCRMRERGLVRVCEHHIELCEDVKCEGVLALAAPEPEPQK</sequence>
<evidence type="ECO:0000313" key="6">
    <source>
        <dbReference type="EMBL" id="AYO89050.1"/>
    </source>
</evidence>
<reference evidence="2" key="3">
    <citation type="submission" date="2018-05" db="EMBL/GenBank/DDBJ databases">
        <authorList>
            <person name="Zorec T.M."/>
            <person name="Hosnjak L."/>
            <person name="Kutnjak D."/>
            <person name="Kusar B."/>
            <person name="Trcko K."/>
            <person name="Kocjan B.J."/>
            <person name="Li Y."/>
            <person name="Krizmaric M."/>
            <person name="Miljkovic J."/>
            <person name="Ravnikar M."/>
            <person name="Poljak M."/>
        </authorList>
    </citation>
    <scope>NUCLEOTIDE SEQUENCE</scope>
    <source>
        <strain evidence="2">MCV2_MB98</strain>
        <strain evidence="3">MCV2_MC313</strain>
        <strain evidence="4">MCV2_MC316</strain>
        <strain evidence="5">MCV2_MC332</strain>
        <strain evidence="6">MCV2_MC515</strain>
    </source>
</reference>
<dbReference type="Proteomes" id="UP000320816">
    <property type="component" value="Segment"/>
</dbReference>